<dbReference type="PROSITE" id="PS52016">
    <property type="entry name" value="TONB_DEPENDENT_REC_3"/>
    <property type="match status" value="1"/>
</dbReference>
<dbReference type="SUPFAM" id="SSF56935">
    <property type="entry name" value="Porins"/>
    <property type="match status" value="1"/>
</dbReference>
<keyword evidence="6 10" id="KW-0798">TonB box</keyword>
<feature type="domain" description="TonB-dependent receptor plug" evidence="12">
    <location>
        <begin position="62"/>
        <end position="155"/>
    </location>
</feature>
<dbReference type="InterPro" id="IPR036942">
    <property type="entry name" value="Beta-barrel_TonB_sf"/>
</dbReference>
<dbReference type="GO" id="GO:0009279">
    <property type="term" value="C:cell outer membrane"/>
    <property type="evidence" value="ECO:0007669"/>
    <property type="project" value="UniProtKB-SubCell"/>
</dbReference>
<dbReference type="InterPro" id="IPR039426">
    <property type="entry name" value="TonB-dep_rcpt-like"/>
</dbReference>
<keyword evidence="7 9" id="KW-0472">Membrane</keyword>
<evidence type="ECO:0000259" key="11">
    <source>
        <dbReference type="Pfam" id="PF00593"/>
    </source>
</evidence>
<evidence type="ECO:0000256" key="3">
    <source>
        <dbReference type="ARBA" id="ARBA00022448"/>
    </source>
</evidence>
<accession>A0A2M8IYB5</accession>
<comment type="similarity">
    <text evidence="2 9 10">Belongs to the TonB-dependent receptor family.</text>
</comment>
<keyword evidence="3 9" id="KW-0813">Transport</keyword>
<dbReference type="InterPro" id="IPR012910">
    <property type="entry name" value="Plug_dom"/>
</dbReference>
<dbReference type="Gene3D" id="2.40.170.20">
    <property type="entry name" value="TonB-dependent receptor, beta-barrel domain"/>
    <property type="match status" value="1"/>
</dbReference>
<evidence type="ECO:0000313" key="13">
    <source>
        <dbReference type="EMBL" id="PJE35525.1"/>
    </source>
</evidence>
<dbReference type="GO" id="GO:0044718">
    <property type="term" value="P:siderophore transmembrane transport"/>
    <property type="evidence" value="ECO:0007669"/>
    <property type="project" value="TreeGrafter"/>
</dbReference>
<dbReference type="Proteomes" id="UP000231553">
    <property type="component" value="Unassembled WGS sequence"/>
</dbReference>
<protein>
    <submittedName>
        <fullName evidence="13">TonB-dependent receptor</fullName>
    </submittedName>
</protein>
<dbReference type="Gene3D" id="2.170.130.10">
    <property type="entry name" value="TonB-dependent receptor, plug domain"/>
    <property type="match status" value="1"/>
</dbReference>
<dbReference type="PANTHER" id="PTHR30069">
    <property type="entry name" value="TONB-DEPENDENT OUTER MEMBRANE RECEPTOR"/>
    <property type="match status" value="1"/>
</dbReference>
<keyword evidence="14" id="KW-1185">Reference proteome</keyword>
<comment type="caution">
    <text evidence="13">The sequence shown here is derived from an EMBL/GenBank/DDBJ whole genome shotgun (WGS) entry which is preliminary data.</text>
</comment>
<evidence type="ECO:0000256" key="5">
    <source>
        <dbReference type="ARBA" id="ARBA00022692"/>
    </source>
</evidence>
<reference evidence="13 14" key="1">
    <citation type="journal article" date="2018" name="Int. J. Syst. Evol. Microbiol.">
        <title>Pseudooceanicola lipolyticus sp. nov., a marine alphaproteobacterium, reclassification of Oceanicola flagellatus as Pseudooceanicola flagellatus comb. nov. and emended description of the genus Pseudooceanicola.</title>
        <authorList>
            <person name="Huang M.-M."/>
            <person name="Guo L.-L."/>
            <person name="Wu Y.-H."/>
            <person name="Lai Q.-L."/>
            <person name="Shao Z.-Z."/>
            <person name="Wang C.-S."/>
            <person name="Wu M."/>
            <person name="Xu X.-W."/>
        </authorList>
    </citation>
    <scope>NUCLEOTIDE SEQUENCE [LARGE SCALE GENOMIC DNA]</scope>
    <source>
        <strain evidence="13 14">157</strain>
    </source>
</reference>
<keyword evidence="5 9" id="KW-0812">Transmembrane</keyword>
<name>A0A2M8IYB5_9RHOB</name>
<dbReference type="EMBL" id="PGTB01000086">
    <property type="protein sequence ID" value="PJE35525.1"/>
    <property type="molecule type" value="Genomic_DNA"/>
</dbReference>
<gene>
    <name evidence="13" type="ORF">CVM52_16650</name>
</gene>
<dbReference type="Pfam" id="PF07715">
    <property type="entry name" value="Plug"/>
    <property type="match status" value="1"/>
</dbReference>
<dbReference type="PANTHER" id="PTHR30069:SF41">
    <property type="entry name" value="HEME_HEMOPEXIN UTILIZATION PROTEIN C"/>
    <property type="match status" value="1"/>
</dbReference>
<evidence type="ECO:0000256" key="9">
    <source>
        <dbReference type="PROSITE-ProRule" id="PRU01360"/>
    </source>
</evidence>
<proteinExistence type="inferred from homology"/>
<keyword evidence="8 9" id="KW-0998">Cell outer membrane</keyword>
<sequence>MRPCDGALTRNFRTLFLGSVATIGAGTAEAQDQRYVFDLDPLLVERRDTFSGAADRATSMYVSDLELERARTGDLKDVFAGIASVSVGGALPLTQKIYINGVDMLNLGVTIDGAAQNNRAFHHVSANAIDPGLLKQVRVDATVSPADAGPYALAGSVVFETVDPEDVVPEGQNVGGNLRLGYSDNGATQQGALTLAGVHQGFSWLGYVKRAEGDDYQSGDGTTILGTAADLYSYLGKIAYQGPEGHRFELTGQQLDDQELRQFRANFGGLGGVVDNLRLYDTTRSSYSFTYENVLADGLWDPKLSLGYSESEIIIPDPWDSNGRSGTWSASLQNTFNLGGNNTVVAGIDHQKRFGNYTSPTFGEDYREESKVYGIFAQARLEPTDRLNLSFGARFDHQEFTGLNTASLDNSGMSGNISATYWLSDTFAIRGGLSSVFGGIDIEDNYTYLPSWTYATLEPSRAKNATLGFDWEPGNLKLGGEIFVTQIDNARSGISNFDFESRGFNLGATYGWSSGFARATLSHSDVEVNGSPSDTYSAQDFGAPLGTVMAFEIEQDTGLDGLRVGGGLDIALDYSTDSTGSELDLEGYEVVSLFAEYTPPARQNLTIRAEISNLFDTEYADRASYGADYLSVTTLKEPGRTVSLVAIARF</sequence>
<dbReference type="InterPro" id="IPR037066">
    <property type="entry name" value="Plug_dom_sf"/>
</dbReference>
<evidence type="ECO:0000313" key="14">
    <source>
        <dbReference type="Proteomes" id="UP000231553"/>
    </source>
</evidence>
<evidence type="ECO:0000256" key="2">
    <source>
        <dbReference type="ARBA" id="ARBA00009810"/>
    </source>
</evidence>
<dbReference type="OrthoDB" id="9760494at2"/>
<keyword evidence="4 9" id="KW-1134">Transmembrane beta strand</keyword>
<evidence type="ECO:0000256" key="6">
    <source>
        <dbReference type="ARBA" id="ARBA00023077"/>
    </source>
</evidence>
<dbReference type="InterPro" id="IPR000531">
    <property type="entry name" value="Beta-barrel_TonB"/>
</dbReference>
<evidence type="ECO:0000259" key="12">
    <source>
        <dbReference type="Pfam" id="PF07715"/>
    </source>
</evidence>
<evidence type="ECO:0000256" key="7">
    <source>
        <dbReference type="ARBA" id="ARBA00023136"/>
    </source>
</evidence>
<comment type="subcellular location">
    <subcellularLocation>
        <location evidence="1 9">Cell outer membrane</location>
        <topology evidence="1 9">Multi-pass membrane protein</topology>
    </subcellularLocation>
</comment>
<evidence type="ECO:0000256" key="8">
    <source>
        <dbReference type="ARBA" id="ARBA00023237"/>
    </source>
</evidence>
<evidence type="ECO:0000256" key="1">
    <source>
        <dbReference type="ARBA" id="ARBA00004571"/>
    </source>
</evidence>
<organism evidence="13 14">
    <name type="scientific">Pseudooceanicola lipolyticus</name>
    <dbReference type="NCBI Taxonomy" id="2029104"/>
    <lineage>
        <taxon>Bacteria</taxon>
        <taxon>Pseudomonadati</taxon>
        <taxon>Pseudomonadota</taxon>
        <taxon>Alphaproteobacteria</taxon>
        <taxon>Rhodobacterales</taxon>
        <taxon>Paracoccaceae</taxon>
        <taxon>Pseudooceanicola</taxon>
    </lineage>
</organism>
<dbReference type="GO" id="GO:0015344">
    <property type="term" value="F:siderophore uptake transmembrane transporter activity"/>
    <property type="evidence" value="ECO:0007669"/>
    <property type="project" value="TreeGrafter"/>
</dbReference>
<feature type="domain" description="TonB-dependent receptor-like beta-barrel" evidence="11">
    <location>
        <begin position="213"/>
        <end position="614"/>
    </location>
</feature>
<evidence type="ECO:0000256" key="10">
    <source>
        <dbReference type="RuleBase" id="RU003357"/>
    </source>
</evidence>
<keyword evidence="13" id="KW-0675">Receptor</keyword>
<dbReference type="Pfam" id="PF00593">
    <property type="entry name" value="TonB_dep_Rec_b-barrel"/>
    <property type="match status" value="1"/>
</dbReference>
<evidence type="ECO:0000256" key="4">
    <source>
        <dbReference type="ARBA" id="ARBA00022452"/>
    </source>
</evidence>
<dbReference type="AlphaFoldDB" id="A0A2M8IYB5"/>
<dbReference type="RefSeq" id="WP_100163600.1">
    <property type="nucleotide sequence ID" value="NZ_PGTB01000086.1"/>
</dbReference>